<evidence type="ECO:0000256" key="6">
    <source>
        <dbReference type="RuleBase" id="RU003694"/>
    </source>
</evidence>
<feature type="domain" description="Ketosynthase family 3 (KS3)" evidence="7">
    <location>
        <begin position="472"/>
        <end position="784"/>
    </location>
</feature>
<gene>
    <name evidence="8" type="ORF">APUTEX25_005648</name>
</gene>
<evidence type="ECO:0000259" key="7">
    <source>
        <dbReference type="PROSITE" id="PS52004"/>
    </source>
</evidence>
<dbReference type="GO" id="GO:0000221">
    <property type="term" value="C:vacuolar proton-transporting V-type ATPase, V1 domain"/>
    <property type="evidence" value="ECO:0007669"/>
    <property type="project" value="InterPro"/>
</dbReference>
<dbReference type="InterPro" id="IPR018201">
    <property type="entry name" value="Ketoacyl_synth_AS"/>
</dbReference>
<dbReference type="SMART" id="SM00825">
    <property type="entry name" value="PKS_KS"/>
    <property type="match status" value="1"/>
</dbReference>
<keyword evidence="5" id="KW-0406">Ion transport</keyword>
<dbReference type="Pfam" id="PF03224">
    <property type="entry name" value="V-ATPase_H_N"/>
    <property type="match status" value="1"/>
</dbReference>
<keyword evidence="2" id="KW-0813">Transport</keyword>
<dbReference type="InterPro" id="IPR011987">
    <property type="entry name" value="ATPase_V1-cplx_hsu_C"/>
</dbReference>
<dbReference type="GO" id="GO:0006633">
    <property type="term" value="P:fatty acid biosynthetic process"/>
    <property type="evidence" value="ECO:0007669"/>
    <property type="project" value="InterPro"/>
</dbReference>
<dbReference type="Gene3D" id="1.25.40.150">
    <property type="entry name" value="V-type ATPase, subunit H, C-terminal domain"/>
    <property type="match status" value="1"/>
</dbReference>
<dbReference type="InterPro" id="IPR014030">
    <property type="entry name" value="Ketoacyl_synth_N"/>
</dbReference>
<dbReference type="InterPro" id="IPR014031">
    <property type="entry name" value="Ketoacyl_synth_C"/>
</dbReference>
<dbReference type="PANTHER" id="PTHR10698">
    <property type="entry name" value="V-TYPE PROTON ATPASE SUBUNIT H"/>
    <property type="match status" value="1"/>
</dbReference>
<evidence type="ECO:0000313" key="8">
    <source>
        <dbReference type="EMBL" id="RMZ55022.1"/>
    </source>
</evidence>
<dbReference type="InterPro" id="IPR020841">
    <property type="entry name" value="PKS_Beta-ketoAc_synthase_dom"/>
</dbReference>
<comment type="similarity">
    <text evidence="1">Belongs to the V-ATPase H subunit family.</text>
</comment>
<evidence type="ECO:0000313" key="9">
    <source>
        <dbReference type="Proteomes" id="UP000279271"/>
    </source>
</evidence>
<dbReference type="SUPFAM" id="SSF48371">
    <property type="entry name" value="ARM repeat"/>
    <property type="match status" value="1"/>
</dbReference>
<dbReference type="EMBL" id="QOKY01000171">
    <property type="protein sequence ID" value="RMZ55022.1"/>
    <property type="molecule type" value="Genomic_DNA"/>
</dbReference>
<evidence type="ECO:0000256" key="4">
    <source>
        <dbReference type="ARBA" id="ARBA00022781"/>
    </source>
</evidence>
<dbReference type="InterPro" id="IPR004908">
    <property type="entry name" value="ATPase_V1-cplx_hsu"/>
</dbReference>
<name>A0A3M7L0K1_AUXPR</name>
<evidence type="ECO:0000256" key="1">
    <source>
        <dbReference type="ARBA" id="ARBA00008613"/>
    </source>
</evidence>
<proteinExistence type="inferred from homology"/>
<dbReference type="InterPro" id="IPR038497">
    <property type="entry name" value="ATPase_V1-cplx_hsu_C_sf"/>
</dbReference>
<dbReference type="GO" id="GO:0004315">
    <property type="term" value="F:3-oxoacyl-[acyl-carrier-protein] synthase activity"/>
    <property type="evidence" value="ECO:0007669"/>
    <property type="project" value="InterPro"/>
</dbReference>
<dbReference type="Pfam" id="PF00109">
    <property type="entry name" value="ketoacyl-synt"/>
    <property type="match status" value="1"/>
</dbReference>
<dbReference type="Gene3D" id="3.40.47.10">
    <property type="match status" value="2"/>
</dbReference>
<evidence type="ECO:0000256" key="3">
    <source>
        <dbReference type="ARBA" id="ARBA00022679"/>
    </source>
</evidence>
<reference evidence="9" key="1">
    <citation type="journal article" date="2018" name="Algal Res.">
        <title>Characterization of plant carbon substrate utilization by Auxenochlorella protothecoides.</title>
        <authorList>
            <person name="Vogler B.W."/>
            <person name="Starkenburg S.R."/>
            <person name="Sudasinghe N."/>
            <person name="Schambach J.Y."/>
            <person name="Rollin J.A."/>
            <person name="Pattathil S."/>
            <person name="Barry A.N."/>
        </authorList>
    </citation>
    <scope>NUCLEOTIDE SEQUENCE [LARGE SCALE GENOMIC DNA]</scope>
    <source>
        <strain evidence="9">UTEX 25</strain>
    </source>
</reference>
<sequence length="787" mass="83504">MAGYGEGLDPYTTLNTPTILRTRDIPWDIYMTARLISDRELQFLRRYDKKEPTYQTKLLKEARNGGKLYTNAFLTVLKNVTKDETLQYVLALIDDLLDVDPSHVALFLPPGAEEDQPYVEPYPILLRLLQRPDWFTQEKAARLLTAILASQLRPSAAAQTLDVSAASPAASALTAFVDWLCAQLRRPTHPLLGVPAAAHCLGVLLRDPGVRPLATRAGAAGLLGALVRVPAGGVIQNPQLLYEAMLGTWQLSFHKPAADLLANTATVGGLVDAVRVAQKEKLVRVALLALQNLLAHGPAGLEFAIVDKGLRRVLEVRATQSWDDGDVPELLAALGASLERGVCELSSFERYRRELLLGQLAWGPLHTADDFWAQNAERLAEGNGQLLRVLLKLVESSRDATTLAVGCNDVARFVAAYPHGRGIVTELRGKELVMRLMVHPDQAVQRQALACVQRILLSKDHASALVAGVDGLRRVVVTGLGLVTPLGIGKELTWDRVLAGETGVRALALEDLPESHRDSMAQLPCRVISCVPRAQHTPYPWATPPDAKRHARVTTLALWAAAEALLDAGWRPQSEAERDATGVAIGVGMSFSTDLAEAGVLMSQGRLRRLSPHFVPRILTNSPAGAVSLAHGLRGPNHAASTACATGAHALGDAARMVALGDADAMLAGGAEACIDAARELGDAVEARAIAQVFGGRPSLAVSSTKGAMGHLLGAAGAVEAAMAVLALYHGVAPPTLNLEDPEPAGLLPGLVGPTPLTLPPGAGAVLTNSFGFGGTNAALVFTRHAA</sequence>
<comment type="similarity">
    <text evidence="6">Belongs to the thiolase-like superfamily. Beta-ketoacyl-ACP synthases family.</text>
</comment>
<keyword evidence="4" id="KW-0375">Hydrogen ion transport</keyword>
<keyword evidence="3 6" id="KW-0808">Transferase</keyword>
<dbReference type="PROSITE" id="PS00606">
    <property type="entry name" value="KS3_1"/>
    <property type="match status" value="1"/>
</dbReference>
<dbReference type="Pfam" id="PF11698">
    <property type="entry name" value="V-ATPase_H_C"/>
    <property type="match status" value="1"/>
</dbReference>
<dbReference type="Pfam" id="PF02801">
    <property type="entry name" value="Ketoacyl-synt_C"/>
    <property type="match status" value="1"/>
</dbReference>
<dbReference type="Proteomes" id="UP000279271">
    <property type="component" value="Unassembled WGS sequence"/>
</dbReference>
<dbReference type="InterPro" id="IPR011989">
    <property type="entry name" value="ARM-like"/>
</dbReference>
<organism evidence="8 9">
    <name type="scientific">Auxenochlorella protothecoides</name>
    <name type="common">Green microalga</name>
    <name type="synonym">Chlorella protothecoides</name>
    <dbReference type="NCBI Taxonomy" id="3075"/>
    <lineage>
        <taxon>Eukaryota</taxon>
        <taxon>Viridiplantae</taxon>
        <taxon>Chlorophyta</taxon>
        <taxon>core chlorophytes</taxon>
        <taxon>Trebouxiophyceae</taxon>
        <taxon>Chlorellales</taxon>
        <taxon>Chlorellaceae</taxon>
        <taxon>Auxenochlorella</taxon>
    </lineage>
</organism>
<protein>
    <recommendedName>
        <fullName evidence="7">Ketosynthase family 3 (KS3) domain-containing protein</fullName>
    </recommendedName>
</protein>
<comment type="caution">
    <text evidence="8">The sequence shown here is derived from an EMBL/GenBank/DDBJ whole genome shotgun (WGS) entry which is preliminary data.</text>
</comment>
<dbReference type="GO" id="GO:0046961">
    <property type="term" value="F:proton-transporting ATPase activity, rotational mechanism"/>
    <property type="evidence" value="ECO:0007669"/>
    <property type="project" value="InterPro"/>
</dbReference>
<accession>A0A3M7L0K1</accession>
<dbReference type="InterPro" id="IPR016039">
    <property type="entry name" value="Thiolase-like"/>
</dbReference>
<evidence type="ECO:0000256" key="5">
    <source>
        <dbReference type="ARBA" id="ARBA00023065"/>
    </source>
</evidence>
<dbReference type="InterPro" id="IPR016024">
    <property type="entry name" value="ARM-type_fold"/>
</dbReference>
<dbReference type="Gene3D" id="1.25.10.10">
    <property type="entry name" value="Leucine-rich Repeat Variant"/>
    <property type="match status" value="1"/>
</dbReference>
<dbReference type="PROSITE" id="PS52004">
    <property type="entry name" value="KS3_2"/>
    <property type="match status" value="1"/>
</dbReference>
<dbReference type="AlphaFoldDB" id="A0A3M7L0K1"/>
<dbReference type="PANTHER" id="PTHR10698:SF0">
    <property type="entry name" value="V-TYPE PROTON ATPASE SUBUNIT H"/>
    <property type="match status" value="1"/>
</dbReference>
<evidence type="ECO:0000256" key="2">
    <source>
        <dbReference type="ARBA" id="ARBA00022448"/>
    </source>
</evidence>
<dbReference type="SUPFAM" id="SSF53901">
    <property type="entry name" value="Thiolase-like"/>
    <property type="match status" value="2"/>
</dbReference>